<gene>
    <name evidence="1" type="ORF">DHETER_LOCUS15737</name>
</gene>
<accession>A0ACA9QYM0</accession>
<name>A0ACA9QYM0_9GLOM</name>
<evidence type="ECO:0000313" key="2">
    <source>
        <dbReference type="Proteomes" id="UP000789702"/>
    </source>
</evidence>
<evidence type="ECO:0000313" key="1">
    <source>
        <dbReference type="EMBL" id="CAG8769217.1"/>
    </source>
</evidence>
<sequence length="61" mass="7208">KRIMVKTIENKKEIIRSSINLIWEATERRVREIFFNDDLRSATVFLTDGTNNTENLNAPER</sequence>
<keyword evidence="2" id="KW-1185">Reference proteome</keyword>
<dbReference type="EMBL" id="CAJVPU010055764">
    <property type="protein sequence ID" value="CAG8769217.1"/>
    <property type="molecule type" value="Genomic_DNA"/>
</dbReference>
<proteinExistence type="predicted"/>
<feature type="non-terminal residue" evidence="1">
    <location>
        <position position="61"/>
    </location>
</feature>
<feature type="non-terminal residue" evidence="1">
    <location>
        <position position="1"/>
    </location>
</feature>
<comment type="caution">
    <text evidence="1">The sequence shown here is derived from an EMBL/GenBank/DDBJ whole genome shotgun (WGS) entry which is preliminary data.</text>
</comment>
<reference evidence="1" key="1">
    <citation type="submission" date="2021-06" db="EMBL/GenBank/DDBJ databases">
        <authorList>
            <person name="Kallberg Y."/>
            <person name="Tangrot J."/>
            <person name="Rosling A."/>
        </authorList>
    </citation>
    <scope>NUCLEOTIDE SEQUENCE</scope>
    <source>
        <strain evidence="1">IL203A</strain>
    </source>
</reference>
<dbReference type="Proteomes" id="UP000789702">
    <property type="component" value="Unassembled WGS sequence"/>
</dbReference>
<protein>
    <submittedName>
        <fullName evidence="1">9418_t:CDS:1</fullName>
    </submittedName>
</protein>
<organism evidence="1 2">
    <name type="scientific">Dentiscutata heterogama</name>
    <dbReference type="NCBI Taxonomy" id="1316150"/>
    <lineage>
        <taxon>Eukaryota</taxon>
        <taxon>Fungi</taxon>
        <taxon>Fungi incertae sedis</taxon>
        <taxon>Mucoromycota</taxon>
        <taxon>Glomeromycotina</taxon>
        <taxon>Glomeromycetes</taxon>
        <taxon>Diversisporales</taxon>
        <taxon>Gigasporaceae</taxon>
        <taxon>Dentiscutata</taxon>
    </lineage>
</organism>